<evidence type="ECO:0000313" key="5">
    <source>
        <dbReference type="EMBL" id="NEA28038.1"/>
    </source>
</evidence>
<reference evidence="5 6" key="1">
    <citation type="submission" date="2020-01" db="EMBL/GenBank/DDBJ databases">
        <title>Insect and environment-associated Actinomycetes.</title>
        <authorList>
            <person name="Currrie C."/>
            <person name="Chevrette M."/>
            <person name="Carlson C."/>
            <person name="Stubbendieck R."/>
            <person name="Wendt-Pienkowski E."/>
        </authorList>
    </citation>
    <scope>NUCLEOTIDE SEQUENCE [LARGE SCALE GENOMIC DNA]</scope>
    <source>
        <strain evidence="5 6">SID10258</strain>
    </source>
</reference>
<dbReference type="InterPro" id="IPR027417">
    <property type="entry name" value="P-loop_NTPase"/>
</dbReference>
<dbReference type="Proteomes" id="UP000475532">
    <property type="component" value="Unassembled WGS sequence"/>
</dbReference>
<evidence type="ECO:0000256" key="3">
    <source>
        <dbReference type="SAM" id="MobiDB-lite"/>
    </source>
</evidence>
<dbReference type="AlphaFoldDB" id="A0A6L9QSD4"/>
<accession>A0A6L9QSD4</accession>
<dbReference type="EMBL" id="JAAGLI010000982">
    <property type="protein sequence ID" value="NEA28038.1"/>
    <property type="molecule type" value="Genomic_DNA"/>
</dbReference>
<dbReference type="Gene3D" id="3.40.50.300">
    <property type="entry name" value="P-loop containing nucleotide triphosphate hydrolases"/>
    <property type="match status" value="1"/>
</dbReference>
<organism evidence="5 6">
    <name type="scientific">Actinomadura bangladeshensis</name>
    <dbReference type="NCBI Taxonomy" id="453573"/>
    <lineage>
        <taxon>Bacteria</taxon>
        <taxon>Bacillati</taxon>
        <taxon>Actinomycetota</taxon>
        <taxon>Actinomycetes</taxon>
        <taxon>Streptosporangiales</taxon>
        <taxon>Thermomonosporaceae</taxon>
        <taxon>Actinomadura</taxon>
    </lineage>
</organism>
<dbReference type="Pfam" id="PF00685">
    <property type="entry name" value="Sulfotransfer_1"/>
    <property type="match status" value="1"/>
</dbReference>
<dbReference type="InterPro" id="IPR000863">
    <property type="entry name" value="Sulfotransferase_dom"/>
</dbReference>
<feature type="region of interest" description="Disordered" evidence="3">
    <location>
        <begin position="1"/>
        <end position="22"/>
    </location>
</feature>
<dbReference type="SUPFAM" id="SSF52540">
    <property type="entry name" value="P-loop containing nucleoside triphosphate hydrolases"/>
    <property type="match status" value="1"/>
</dbReference>
<dbReference type="RefSeq" id="WP_163062573.1">
    <property type="nucleotide sequence ID" value="NZ_JAAGLI010000982.1"/>
</dbReference>
<evidence type="ECO:0000256" key="2">
    <source>
        <dbReference type="ARBA" id="ARBA00023180"/>
    </source>
</evidence>
<evidence type="ECO:0000256" key="1">
    <source>
        <dbReference type="ARBA" id="ARBA00022679"/>
    </source>
</evidence>
<dbReference type="PANTHER" id="PTHR10605:SF56">
    <property type="entry name" value="BIFUNCTIONAL HEPARAN SULFATE N-DEACETYLASE_N-SULFOTRANSFERASE"/>
    <property type="match status" value="1"/>
</dbReference>
<feature type="domain" description="Sulfotransferase" evidence="4">
    <location>
        <begin position="33"/>
        <end position="247"/>
    </location>
</feature>
<keyword evidence="1 5" id="KW-0808">Transferase</keyword>
<gene>
    <name evidence="5" type="ORF">G3I70_36900</name>
</gene>
<name>A0A6L9QSD4_9ACTN</name>
<evidence type="ECO:0000259" key="4">
    <source>
        <dbReference type="Pfam" id="PF00685"/>
    </source>
</evidence>
<protein>
    <submittedName>
        <fullName evidence="5">Sulfotransferase domain-containing protein</fullName>
    </submittedName>
</protein>
<proteinExistence type="predicted"/>
<sequence>MISRRDAPQWVKEAGRAATRAGGRLTSGSRMLPDFLMVGTQRGGTTSLFRALAAHPATVQPNFHKGVHYFDVNYPRGLSWYRGHFPVRSLAERRTAAALREAGLDGAAPMAFESAGYYMHHPLAPERIARDLPGVKLIVLLRDPVVRSYSAHKHELARGFETEPFERALDLEAERLAGEIEKIKADPAYVSHSHRHHSYLDRSQYADQIERLFELFGRDRVLVRYAEDFFAEPEPCYDSILEFLGLPRWRPASFEQHNARPGSPLPDGLQRRLADHFAPYDDKLAALLGAEPAWRREGRR</sequence>
<keyword evidence="2" id="KW-0325">Glycoprotein</keyword>
<evidence type="ECO:0000313" key="6">
    <source>
        <dbReference type="Proteomes" id="UP000475532"/>
    </source>
</evidence>
<dbReference type="PANTHER" id="PTHR10605">
    <property type="entry name" value="HEPARAN SULFATE SULFOTRANSFERASE"/>
    <property type="match status" value="1"/>
</dbReference>
<dbReference type="InterPro" id="IPR037359">
    <property type="entry name" value="NST/OST"/>
</dbReference>
<dbReference type="GO" id="GO:0008146">
    <property type="term" value="F:sulfotransferase activity"/>
    <property type="evidence" value="ECO:0007669"/>
    <property type="project" value="InterPro"/>
</dbReference>
<comment type="caution">
    <text evidence="5">The sequence shown here is derived from an EMBL/GenBank/DDBJ whole genome shotgun (WGS) entry which is preliminary data.</text>
</comment>